<dbReference type="PANTHER" id="PTHR30383:SF24">
    <property type="entry name" value="THIOESTERASE 1_PROTEASE 1_LYSOPHOSPHOLIPASE L1"/>
    <property type="match status" value="1"/>
</dbReference>
<dbReference type="PANTHER" id="PTHR30383">
    <property type="entry name" value="THIOESTERASE 1/PROTEASE 1/LYSOPHOSPHOLIPASE L1"/>
    <property type="match status" value="1"/>
</dbReference>
<dbReference type="SUPFAM" id="SSF52266">
    <property type="entry name" value="SGNH hydrolase"/>
    <property type="match status" value="1"/>
</dbReference>
<feature type="domain" description="SGNH hydrolase-type esterase" evidence="1">
    <location>
        <begin position="55"/>
        <end position="229"/>
    </location>
</feature>
<dbReference type="RefSeq" id="WP_326507385.1">
    <property type="nucleotide sequence ID" value="NZ_JAWIIV010000012.1"/>
</dbReference>
<evidence type="ECO:0000313" key="3">
    <source>
        <dbReference type="Proteomes" id="UP001352263"/>
    </source>
</evidence>
<keyword evidence="2" id="KW-0378">Hydrolase</keyword>
<accession>A0ABU6JBZ5</accession>
<dbReference type="Gene3D" id="3.40.50.1110">
    <property type="entry name" value="SGNH hydrolase"/>
    <property type="match status" value="1"/>
</dbReference>
<dbReference type="InterPro" id="IPR051532">
    <property type="entry name" value="Ester_Hydrolysis_Enzymes"/>
</dbReference>
<protein>
    <submittedName>
        <fullName evidence="2">SGNH/GDSL hydrolase family protein</fullName>
    </submittedName>
</protein>
<proteinExistence type="predicted"/>
<organism evidence="2 3">
    <name type="scientific">Noviherbaspirillum album</name>
    <dbReference type="NCBI Taxonomy" id="3080276"/>
    <lineage>
        <taxon>Bacteria</taxon>
        <taxon>Pseudomonadati</taxon>
        <taxon>Pseudomonadota</taxon>
        <taxon>Betaproteobacteria</taxon>
        <taxon>Burkholderiales</taxon>
        <taxon>Oxalobacteraceae</taxon>
        <taxon>Noviherbaspirillum</taxon>
    </lineage>
</organism>
<sequence length="261" mass="27958">MRRFLPELVALTILPYLIAQGRRTRRLALRLPEASGPAEGLAGAGHDAEPLSMLCIGESTVAGVGVSSYEQAIGSRFASALAERLKRPVRWRAFGKNGATVADALEQLLPCVPERHVDLVLLAFGVNDTTSFRSVSRWERDVSVLLDVVTRRCTPHQILMSGVPPMAALPVLPQPLRYVMGLKARSLDVSLHRIAAASDAILHVPLALDLRNAALLACDGYHPSAAGYSAWAELLAEAALARLPPSGSPTRLPKTGGMPVR</sequence>
<reference evidence="2 3" key="1">
    <citation type="submission" date="2023-10" db="EMBL/GenBank/DDBJ databases">
        <title>Noviherbaspirillum sp. CPCC 100848 genome assembly.</title>
        <authorList>
            <person name="Li X.Y."/>
            <person name="Fang X.M."/>
        </authorList>
    </citation>
    <scope>NUCLEOTIDE SEQUENCE [LARGE SCALE GENOMIC DNA]</scope>
    <source>
        <strain evidence="2 3">CPCC 100848</strain>
    </source>
</reference>
<dbReference type="GO" id="GO:0016787">
    <property type="term" value="F:hydrolase activity"/>
    <property type="evidence" value="ECO:0007669"/>
    <property type="project" value="UniProtKB-KW"/>
</dbReference>
<keyword evidence="3" id="KW-1185">Reference proteome</keyword>
<comment type="caution">
    <text evidence="2">The sequence shown here is derived from an EMBL/GenBank/DDBJ whole genome shotgun (WGS) entry which is preliminary data.</text>
</comment>
<evidence type="ECO:0000313" key="2">
    <source>
        <dbReference type="EMBL" id="MEC4720674.1"/>
    </source>
</evidence>
<dbReference type="EMBL" id="JAWIIV010000012">
    <property type="protein sequence ID" value="MEC4720674.1"/>
    <property type="molecule type" value="Genomic_DNA"/>
</dbReference>
<dbReference type="CDD" id="cd01836">
    <property type="entry name" value="FeeA_FeeB_like"/>
    <property type="match status" value="1"/>
</dbReference>
<evidence type="ECO:0000259" key="1">
    <source>
        <dbReference type="Pfam" id="PF13472"/>
    </source>
</evidence>
<dbReference type="Proteomes" id="UP001352263">
    <property type="component" value="Unassembled WGS sequence"/>
</dbReference>
<gene>
    <name evidence="2" type="ORF">RY831_16040</name>
</gene>
<dbReference type="Pfam" id="PF13472">
    <property type="entry name" value="Lipase_GDSL_2"/>
    <property type="match status" value="1"/>
</dbReference>
<dbReference type="InterPro" id="IPR036514">
    <property type="entry name" value="SGNH_hydro_sf"/>
</dbReference>
<dbReference type="InterPro" id="IPR013830">
    <property type="entry name" value="SGNH_hydro"/>
</dbReference>
<name>A0ABU6JBZ5_9BURK</name>